<sequence>MNVSAREITELEEATSAEPSTTQQTVISKAKETGEKLAEKTAEELGIPEWVVVSIAILMFIVSNHKAPVTLDGYEKM</sequence>
<keyword evidence="3" id="KW-1185">Reference proteome</keyword>
<proteinExistence type="predicted"/>
<reference evidence="2 3" key="1">
    <citation type="journal article" date="2017" name="Gigascience">
        <title>Genome sequence of the small brown planthopper, Laodelphax striatellus.</title>
        <authorList>
            <person name="Zhu J."/>
            <person name="Jiang F."/>
            <person name="Wang X."/>
            <person name="Yang P."/>
            <person name="Bao Y."/>
            <person name="Zhao W."/>
            <person name="Wang W."/>
            <person name="Lu H."/>
            <person name="Wang Q."/>
            <person name="Cui N."/>
            <person name="Li J."/>
            <person name="Chen X."/>
            <person name="Luo L."/>
            <person name="Yu J."/>
            <person name="Kang L."/>
            <person name="Cui F."/>
        </authorList>
    </citation>
    <scope>NUCLEOTIDE SEQUENCE [LARGE SCALE GENOMIC DNA]</scope>
    <source>
        <strain evidence="2">Lst14</strain>
    </source>
</reference>
<dbReference type="Proteomes" id="UP000291343">
    <property type="component" value="Unassembled WGS sequence"/>
</dbReference>
<feature type="region of interest" description="Disordered" evidence="1">
    <location>
        <begin position="1"/>
        <end position="29"/>
    </location>
</feature>
<comment type="caution">
    <text evidence="2">The sequence shown here is derived from an EMBL/GenBank/DDBJ whole genome shotgun (WGS) entry which is preliminary data.</text>
</comment>
<dbReference type="InParanoid" id="A0A482XK65"/>
<dbReference type="EMBL" id="QKKF02006991">
    <property type="protein sequence ID" value="RZF46182.1"/>
    <property type="molecule type" value="Genomic_DNA"/>
</dbReference>
<dbReference type="AlphaFoldDB" id="A0A482XK65"/>
<feature type="compositionally biased region" description="Polar residues" evidence="1">
    <location>
        <begin position="17"/>
        <end position="27"/>
    </location>
</feature>
<accession>A0A482XK65</accession>
<organism evidence="2 3">
    <name type="scientific">Laodelphax striatellus</name>
    <name type="common">Small brown planthopper</name>
    <name type="synonym">Delphax striatella</name>
    <dbReference type="NCBI Taxonomy" id="195883"/>
    <lineage>
        <taxon>Eukaryota</taxon>
        <taxon>Metazoa</taxon>
        <taxon>Ecdysozoa</taxon>
        <taxon>Arthropoda</taxon>
        <taxon>Hexapoda</taxon>
        <taxon>Insecta</taxon>
        <taxon>Pterygota</taxon>
        <taxon>Neoptera</taxon>
        <taxon>Paraneoptera</taxon>
        <taxon>Hemiptera</taxon>
        <taxon>Auchenorrhyncha</taxon>
        <taxon>Fulgoroidea</taxon>
        <taxon>Delphacidae</taxon>
        <taxon>Criomorphinae</taxon>
        <taxon>Laodelphax</taxon>
    </lineage>
</organism>
<evidence type="ECO:0000256" key="1">
    <source>
        <dbReference type="SAM" id="MobiDB-lite"/>
    </source>
</evidence>
<evidence type="ECO:0000313" key="3">
    <source>
        <dbReference type="Proteomes" id="UP000291343"/>
    </source>
</evidence>
<gene>
    <name evidence="2" type="ORF">LSTR_LSTR015976</name>
</gene>
<evidence type="ECO:0000313" key="2">
    <source>
        <dbReference type="EMBL" id="RZF46182.1"/>
    </source>
</evidence>
<protein>
    <submittedName>
        <fullName evidence="2">Uncharacterized protein</fullName>
    </submittedName>
</protein>
<name>A0A482XK65_LAOST</name>